<dbReference type="EMBL" id="CATNWA010015029">
    <property type="protein sequence ID" value="CAI9578740.1"/>
    <property type="molecule type" value="Genomic_DNA"/>
</dbReference>
<proteinExistence type="predicted"/>
<comment type="caution">
    <text evidence="2">The sequence shown here is derived from an EMBL/GenBank/DDBJ whole genome shotgun (WGS) entry which is preliminary data.</text>
</comment>
<name>A0ABN9E1G9_9NEOB</name>
<gene>
    <name evidence="2" type="ORF">SPARVUS_LOCUS8967535</name>
</gene>
<feature type="non-terminal residue" evidence="2">
    <location>
        <position position="98"/>
    </location>
</feature>
<feature type="compositionally biased region" description="Low complexity" evidence="1">
    <location>
        <begin position="62"/>
        <end position="80"/>
    </location>
</feature>
<accession>A0ABN9E1G9</accession>
<sequence>EDEPRGARLLTESSDCDIIDLTINHCALTNLPELDSSVIDLTANEDGLGSCPVTSPFKDYFSNSDSNGDMSSNSSSGVISENEEGTSECSWRTDSETT</sequence>
<evidence type="ECO:0000313" key="3">
    <source>
        <dbReference type="Proteomes" id="UP001162483"/>
    </source>
</evidence>
<dbReference type="Proteomes" id="UP001162483">
    <property type="component" value="Unassembled WGS sequence"/>
</dbReference>
<evidence type="ECO:0000256" key="1">
    <source>
        <dbReference type="SAM" id="MobiDB-lite"/>
    </source>
</evidence>
<reference evidence="2" key="1">
    <citation type="submission" date="2023-05" db="EMBL/GenBank/DDBJ databases">
        <authorList>
            <person name="Stuckert A."/>
        </authorList>
    </citation>
    <scope>NUCLEOTIDE SEQUENCE</scope>
</reference>
<protein>
    <submittedName>
        <fullName evidence="2">Uncharacterized protein</fullName>
    </submittedName>
</protein>
<feature type="region of interest" description="Disordered" evidence="1">
    <location>
        <begin position="62"/>
        <end position="98"/>
    </location>
</feature>
<evidence type="ECO:0000313" key="2">
    <source>
        <dbReference type="EMBL" id="CAI9578740.1"/>
    </source>
</evidence>
<organism evidence="2 3">
    <name type="scientific">Staurois parvus</name>
    <dbReference type="NCBI Taxonomy" id="386267"/>
    <lineage>
        <taxon>Eukaryota</taxon>
        <taxon>Metazoa</taxon>
        <taxon>Chordata</taxon>
        <taxon>Craniata</taxon>
        <taxon>Vertebrata</taxon>
        <taxon>Euteleostomi</taxon>
        <taxon>Amphibia</taxon>
        <taxon>Batrachia</taxon>
        <taxon>Anura</taxon>
        <taxon>Neobatrachia</taxon>
        <taxon>Ranoidea</taxon>
        <taxon>Ranidae</taxon>
        <taxon>Staurois</taxon>
    </lineage>
</organism>
<feature type="non-terminal residue" evidence="2">
    <location>
        <position position="1"/>
    </location>
</feature>
<keyword evidence="3" id="KW-1185">Reference proteome</keyword>